<evidence type="ECO:0000256" key="1">
    <source>
        <dbReference type="SAM" id="MobiDB-lite"/>
    </source>
</evidence>
<evidence type="ECO:0000313" key="3">
    <source>
        <dbReference type="WBParaSite" id="Pan_g125.t1"/>
    </source>
</evidence>
<dbReference type="WBParaSite" id="Pan_g125.t1">
    <property type="protein sequence ID" value="Pan_g125.t1"/>
    <property type="gene ID" value="Pan_g125"/>
</dbReference>
<protein>
    <submittedName>
        <fullName evidence="3">Uncharacterized protein</fullName>
    </submittedName>
</protein>
<feature type="compositionally biased region" description="Basic residues" evidence="1">
    <location>
        <begin position="28"/>
        <end position="37"/>
    </location>
</feature>
<proteinExistence type="predicted"/>
<sequence length="72" mass="8328">MARDRRHHPALREAEDGMHSMSPLQNHSLKKAPRMRKERSLNKQRLKEDEGRRLRPIAVATTTVNIGAMNDD</sequence>
<organism evidence="2 3">
    <name type="scientific">Panagrellus redivivus</name>
    <name type="common">Microworm</name>
    <dbReference type="NCBI Taxonomy" id="6233"/>
    <lineage>
        <taxon>Eukaryota</taxon>
        <taxon>Metazoa</taxon>
        <taxon>Ecdysozoa</taxon>
        <taxon>Nematoda</taxon>
        <taxon>Chromadorea</taxon>
        <taxon>Rhabditida</taxon>
        <taxon>Tylenchina</taxon>
        <taxon>Panagrolaimomorpha</taxon>
        <taxon>Panagrolaimoidea</taxon>
        <taxon>Panagrolaimidae</taxon>
        <taxon>Panagrellus</taxon>
    </lineage>
</organism>
<reference evidence="3" key="2">
    <citation type="submission" date="2020-10" db="UniProtKB">
        <authorList>
            <consortium name="WormBaseParasite"/>
        </authorList>
    </citation>
    <scope>IDENTIFICATION</scope>
</reference>
<evidence type="ECO:0000313" key="2">
    <source>
        <dbReference type="Proteomes" id="UP000492821"/>
    </source>
</evidence>
<reference evidence="2" key="1">
    <citation type="journal article" date="2013" name="Genetics">
        <title>The draft genome and transcriptome of Panagrellus redivivus are shaped by the harsh demands of a free-living lifestyle.</title>
        <authorList>
            <person name="Srinivasan J."/>
            <person name="Dillman A.R."/>
            <person name="Macchietto M.G."/>
            <person name="Heikkinen L."/>
            <person name="Lakso M."/>
            <person name="Fracchia K.M."/>
            <person name="Antoshechkin I."/>
            <person name="Mortazavi A."/>
            <person name="Wong G."/>
            <person name="Sternberg P.W."/>
        </authorList>
    </citation>
    <scope>NUCLEOTIDE SEQUENCE [LARGE SCALE GENOMIC DNA]</scope>
    <source>
        <strain evidence="2">MT8872</strain>
    </source>
</reference>
<name>A0A7E4ZRC4_PANRE</name>
<feature type="region of interest" description="Disordered" evidence="1">
    <location>
        <begin position="1"/>
        <end position="54"/>
    </location>
</feature>
<feature type="compositionally biased region" description="Basic and acidic residues" evidence="1">
    <location>
        <begin position="38"/>
        <end position="53"/>
    </location>
</feature>
<dbReference type="AlphaFoldDB" id="A0A7E4ZRC4"/>
<dbReference type="Proteomes" id="UP000492821">
    <property type="component" value="Unassembled WGS sequence"/>
</dbReference>
<keyword evidence="2" id="KW-1185">Reference proteome</keyword>
<accession>A0A7E4ZRC4</accession>